<comment type="caution">
    <text evidence="1">The sequence shown here is derived from an EMBL/GenBank/DDBJ whole genome shotgun (WGS) entry which is preliminary data.</text>
</comment>
<reference evidence="1" key="1">
    <citation type="journal article" date="2015" name="Nature">
        <title>Complex archaea that bridge the gap between prokaryotes and eukaryotes.</title>
        <authorList>
            <person name="Spang A."/>
            <person name="Saw J.H."/>
            <person name="Jorgensen S.L."/>
            <person name="Zaremba-Niedzwiedzka K."/>
            <person name="Martijn J."/>
            <person name="Lind A.E."/>
            <person name="van Eijk R."/>
            <person name="Schleper C."/>
            <person name="Guy L."/>
            <person name="Ettema T.J."/>
        </authorList>
    </citation>
    <scope>NUCLEOTIDE SEQUENCE</scope>
</reference>
<gene>
    <name evidence="1" type="ORF">LCGC14_1369260</name>
</gene>
<accession>A0A0F9KRR7</accession>
<organism evidence="1">
    <name type="scientific">marine sediment metagenome</name>
    <dbReference type="NCBI Taxonomy" id="412755"/>
    <lineage>
        <taxon>unclassified sequences</taxon>
        <taxon>metagenomes</taxon>
        <taxon>ecological metagenomes</taxon>
    </lineage>
</organism>
<proteinExistence type="predicted"/>
<dbReference type="EMBL" id="LAZR01008631">
    <property type="protein sequence ID" value="KKM77516.1"/>
    <property type="molecule type" value="Genomic_DNA"/>
</dbReference>
<dbReference type="AlphaFoldDB" id="A0A0F9KRR7"/>
<protein>
    <submittedName>
        <fullName evidence="1">Uncharacterized protein</fullName>
    </submittedName>
</protein>
<evidence type="ECO:0000313" key="1">
    <source>
        <dbReference type="EMBL" id="KKM77516.1"/>
    </source>
</evidence>
<name>A0A0F9KRR7_9ZZZZ</name>
<sequence>MRPEGSMTISKAYFPALPPGSKYGRDVNVPKDIRLVSVLDLDSYMPRLRPRKVIGRSRAHCPDQHVN</sequence>